<protein>
    <recommendedName>
        <fullName evidence="4">Secretory lipase</fullName>
    </recommendedName>
</protein>
<dbReference type="SUPFAM" id="SSF53474">
    <property type="entry name" value="alpha/beta-Hydrolases"/>
    <property type="match status" value="1"/>
</dbReference>
<dbReference type="PANTHER" id="PTHR34853:SF1">
    <property type="entry name" value="LIPASE 5"/>
    <property type="match status" value="1"/>
</dbReference>
<dbReference type="InterPro" id="IPR005152">
    <property type="entry name" value="Lipase_secreted"/>
</dbReference>
<dbReference type="Proteomes" id="UP000783871">
    <property type="component" value="Unassembled WGS sequence"/>
</dbReference>
<dbReference type="PIRSF" id="PIRSF029171">
    <property type="entry name" value="Esterase_LipA"/>
    <property type="match status" value="1"/>
</dbReference>
<dbReference type="EMBL" id="JAATEO010000025">
    <property type="protein sequence ID" value="NJP34496.1"/>
    <property type="molecule type" value="Genomic_DNA"/>
</dbReference>
<proteinExistence type="predicted"/>
<dbReference type="InterPro" id="IPR029058">
    <property type="entry name" value="AB_hydrolase_fold"/>
</dbReference>
<evidence type="ECO:0000313" key="2">
    <source>
        <dbReference type="EMBL" id="NJP34496.1"/>
    </source>
</evidence>
<evidence type="ECO:0000256" key="1">
    <source>
        <dbReference type="SAM" id="MobiDB-lite"/>
    </source>
</evidence>
<evidence type="ECO:0000313" key="3">
    <source>
        <dbReference type="Proteomes" id="UP000783871"/>
    </source>
</evidence>
<keyword evidence="3" id="KW-1185">Reference proteome</keyword>
<feature type="region of interest" description="Disordered" evidence="1">
    <location>
        <begin position="38"/>
        <end position="58"/>
    </location>
</feature>
<evidence type="ECO:0008006" key="4">
    <source>
        <dbReference type="Google" id="ProtNLM"/>
    </source>
</evidence>
<reference evidence="2 3" key="1">
    <citation type="submission" date="2020-03" db="EMBL/GenBank/DDBJ databases">
        <title>WGS of actinomycetes isolated from Thailand.</title>
        <authorList>
            <person name="Thawai C."/>
        </authorList>
    </citation>
    <scope>NUCLEOTIDE SEQUENCE [LARGE SCALE GENOMIC DNA]</scope>
    <source>
        <strain evidence="2 3">HSS6-12</strain>
    </source>
</reference>
<name>A0ABX0Z9D9_9ACTN</name>
<dbReference type="PANTHER" id="PTHR34853">
    <property type="match status" value="1"/>
</dbReference>
<accession>A0ABX0Z9D9</accession>
<organism evidence="2 3">
    <name type="scientific">Micromonospora thermarum</name>
    <dbReference type="NCBI Taxonomy" id="2720024"/>
    <lineage>
        <taxon>Bacteria</taxon>
        <taxon>Bacillati</taxon>
        <taxon>Actinomycetota</taxon>
        <taxon>Actinomycetes</taxon>
        <taxon>Micromonosporales</taxon>
        <taxon>Micromonosporaceae</taxon>
        <taxon>Micromonospora</taxon>
    </lineage>
</organism>
<dbReference type="Gene3D" id="3.40.50.1820">
    <property type="entry name" value="alpha/beta hydrolase"/>
    <property type="match status" value="1"/>
</dbReference>
<sequence>MTRQTMLWLHGGRYRRGFAVLLLVAALLSTGSVAPSWSSDNGPTGIAEATSDGDVVGTPTPLRNVPSVIADVADGELIVYRMPGIQGGQINATAMLFLPEQQPPEGGWPLVVWGHGTVGWAPECAPSVQLQEHGRWADGPNAALLAAILKMNIAVVAPDYEGLGPVADGVPEGHGYYELSSEGNSMIFAAVAAQRYLGDRLSGQWVPAGWSEGGFAALAAAYYSDKAAKADPDLEYRGTIALAPVPDVPAMSTILWDDIDRASQSGLPPTEHQIEQLVFANAETIYFTRTQRYAGYAIDPTVIYGPNMLKLYRENWRTCLDDLNTLVKQDIQNYLDASPSHRLTTYPGIRGDTPSSLPENRRFYGENQGRLENSTLPGSILWLYGTEDITSPATITYNVVNRMLINDNDINLAVLEGAGHYDVPTVGRPLVQARLRQLFGIK</sequence>
<gene>
    <name evidence="2" type="ORF">HCJ94_21560</name>
</gene>
<comment type="caution">
    <text evidence="2">The sequence shown here is derived from an EMBL/GenBank/DDBJ whole genome shotgun (WGS) entry which is preliminary data.</text>
</comment>
<dbReference type="RefSeq" id="WP_168002850.1">
    <property type="nucleotide sequence ID" value="NZ_JAATEO010000025.1"/>
</dbReference>